<comment type="function">
    <text evidence="1">Part of the outer membrane protein assembly complex, which is involved in assembly and insertion of beta-barrel proteins into the outer membrane.</text>
</comment>
<dbReference type="GO" id="GO:0009279">
    <property type="term" value="C:cell outer membrane"/>
    <property type="evidence" value="ECO:0007669"/>
    <property type="project" value="UniProtKB-SubCell"/>
</dbReference>
<name>A0AAW7X2D2_9GAMM</name>
<dbReference type="SMART" id="SM00564">
    <property type="entry name" value="PQQ"/>
    <property type="match status" value="7"/>
</dbReference>
<organism evidence="3 4">
    <name type="scientific">Saccharophagus degradans</name>
    <dbReference type="NCBI Taxonomy" id="86304"/>
    <lineage>
        <taxon>Bacteria</taxon>
        <taxon>Pseudomonadati</taxon>
        <taxon>Pseudomonadota</taxon>
        <taxon>Gammaproteobacteria</taxon>
        <taxon>Cellvibrionales</taxon>
        <taxon>Cellvibrionaceae</taxon>
        <taxon>Saccharophagus</taxon>
    </lineage>
</organism>
<dbReference type="NCBIfam" id="TIGR03300">
    <property type="entry name" value="assembly_YfgL"/>
    <property type="match status" value="1"/>
</dbReference>
<dbReference type="PANTHER" id="PTHR34512">
    <property type="entry name" value="CELL SURFACE PROTEIN"/>
    <property type="match status" value="1"/>
</dbReference>
<dbReference type="PROSITE" id="PS51257">
    <property type="entry name" value="PROKAR_LIPOPROTEIN"/>
    <property type="match status" value="1"/>
</dbReference>
<gene>
    <name evidence="1 3" type="primary">bamB</name>
    <name evidence="3" type="ORF">Q4521_05380</name>
</gene>
<evidence type="ECO:0000313" key="3">
    <source>
        <dbReference type="EMBL" id="MDO6421896.1"/>
    </source>
</evidence>
<dbReference type="GO" id="GO:0043165">
    <property type="term" value="P:Gram-negative-bacterium-type cell outer membrane assembly"/>
    <property type="evidence" value="ECO:0007669"/>
    <property type="project" value="UniProtKB-UniRule"/>
</dbReference>
<comment type="subcellular location">
    <subcellularLocation>
        <location evidence="1">Cell outer membrane</location>
        <topology evidence="1">Lipid-anchor</topology>
    </subcellularLocation>
</comment>
<evidence type="ECO:0000313" key="4">
    <source>
        <dbReference type="Proteomes" id="UP001169760"/>
    </source>
</evidence>
<dbReference type="InterPro" id="IPR017687">
    <property type="entry name" value="BamB"/>
</dbReference>
<keyword evidence="1" id="KW-0449">Lipoprotein</keyword>
<accession>A0AAW7X2D2</accession>
<comment type="subunit">
    <text evidence="1">Part of the Bam complex.</text>
</comment>
<dbReference type="PANTHER" id="PTHR34512:SF30">
    <property type="entry name" value="OUTER MEMBRANE PROTEIN ASSEMBLY FACTOR BAMB"/>
    <property type="match status" value="1"/>
</dbReference>
<sequence length="384" mass="41272">MKFKLWALATACVLALGGCSSNKESENLKPLELVKFKSTVKVERVWSAKVGKGQDRRYTVFVPAVLDDAVFASDTEGNVFAFNVETGKRLWKHELDEPVSGAVGAGGGLVLVGTYEGEVVALDAKTGDLKWRSKASSEVLAPPQSDGSIAVASTIDARLFAYDAITGKPLWSHDHIAPVLTLRTTAAPVISGTQVLSAFDNGQMLAFSASDGSVSWEVRVAQPKGRHDLEKMVDIDGTPVVDSAFVYTTSYQGAVMAIARGTGRVLWKRDASSYVRPAVAHNAVYVATEDDRLVAYNASNGGTVWENAEMLRRDLSAPGVMGDYITAIDKKGYMHVVDKENGQFVARIKPSGDGFRSVPVSYKDGLILLSDDGVLSFYKAKPAK</sequence>
<dbReference type="Proteomes" id="UP001169760">
    <property type="component" value="Unassembled WGS sequence"/>
</dbReference>
<dbReference type="AlphaFoldDB" id="A0AAW7X2D2"/>
<dbReference type="Pfam" id="PF13360">
    <property type="entry name" value="PQQ_2"/>
    <property type="match status" value="1"/>
</dbReference>
<reference evidence="3" key="1">
    <citation type="submission" date="2023-07" db="EMBL/GenBank/DDBJ databases">
        <title>Genome content predicts the carbon catabolic preferences of heterotrophic bacteria.</title>
        <authorList>
            <person name="Gralka M."/>
        </authorList>
    </citation>
    <scope>NUCLEOTIDE SEQUENCE</scope>
    <source>
        <strain evidence="3">I3M17_2</strain>
    </source>
</reference>
<dbReference type="InterPro" id="IPR018391">
    <property type="entry name" value="PQQ_b-propeller_rpt"/>
</dbReference>
<dbReference type="EMBL" id="JAUOPB010000003">
    <property type="protein sequence ID" value="MDO6421896.1"/>
    <property type="molecule type" value="Genomic_DNA"/>
</dbReference>
<comment type="similarity">
    <text evidence="1">Belongs to the BamB family.</text>
</comment>
<evidence type="ECO:0000256" key="1">
    <source>
        <dbReference type="HAMAP-Rule" id="MF_00923"/>
    </source>
</evidence>
<dbReference type="InterPro" id="IPR002372">
    <property type="entry name" value="PQQ_rpt_dom"/>
</dbReference>
<comment type="caution">
    <text evidence="3">The sequence shown here is derived from an EMBL/GenBank/DDBJ whole genome shotgun (WGS) entry which is preliminary data.</text>
</comment>
<keyword evidence="1" id="KW-0472">Membrane</keyword>
<keyword evidence="1" id="KW-0998">Cell outer membrane</keyword>
<dbReference type="HAMAP" id="MF_00923">
    <property type="entry name" value="OM_assembly_BamB"/>
    <property type="match status" value="1"/>
</dbReference>
<evidence type="ECO:0000259" key="2">
    <source>
        <dbReference type="Pfam" id="PF13360"/>
    </source>
</evidence>
<protein>
    <recommendedName>
        <fullName evidence="1">Outer membrane protein assembly factor BamB</fullName>
    </recommendedName>
</protein>
<keyword evidence="1" id="KW-0732">Signal</keyword>
<proteinExistence type="inferred from homology"/>
<keyword evidence="1" id="KW-0564">Palmitate</keyword>
<dbReference type="GO" id="GO:0051205">
    <property type="term" value="P:protein insertion into membrane"/>
    <property type="evidence" value="ECO:0007669"/>
    <property type="project" value="UniProtKB-UniRule"/>
</dbReference>
<feature type="domain" description="Pyrrolo-quinoline quinone repeat" evidence="2">
    <location>
        <begin position="76"/>
        <end position="306"/>
    </location>
</feature>
<dbReference type="RefSeq" id="WP_216065518.1">
    <property type="nucleotide sequence ID" value="NZ_JAHKPP010000042.1"/>
</dbReference>